<dbReference type="PANTHER" id="PTHR13054">
    <property type="entry name" value="DIGEORGE SYNDROME CRITICAL REGION 6 DGCR6 FAMILY MEMBER"/>
    <property type="match status" value="1"/>
</dbReference>
<sequence length="233" mass="27421">MFVTFLVKVLTFSFSLFKVFASLMVINISKMSNPTNIDAATLAMRKEEIARRELQQKRHYFFQSELQNMSRELPGKLQQRFPYDLLSSLANALLDGTVFEIVKSLHEVQQLEERNLSHQRQRLVNDHKAQKHELQKRHKELLQSCQCKPHNLPLVEAQIEREKEAVIKRCDEEVKKKDMKIILELDQKVMDQQVMLEKAGVPGFFVTNNKLDIRLQMYLLEFIIRLSHMEIPS</sequence>
<keyword evidence="2" id="KW-0175">Coiled coil</keyword>
<feature type="coiled-coil region" evidence="2">
    <location>
        <begin position="101"/>
        <end position="144"/>
    </location>
</feature>
<accession>A0ABQ9FIM5</accession>
<evidence type="ECO:0000256" key="2">
    <source>
        <dbReference type="SAM" id="Coils"/>
    </source>
</evidence>
<organism evidence="3 4">
    <name type="scientific">Tegillarca granosa</name>
    <name type="common">Malaysian cockle</name>
    <name type="synonym">Anadara granosa</name>
    <dbReference type="NCBI Taxonomy" id="220873"/>
    <lineage>
        <taxon>Eukaryota</taxon>
        <taxon>Metazoa</taxon>
        <taxon>Spiralia</taxon>
        <taxon>Lophotrochozoa</taxon>
        <taxon>Mollusca</taxon>
        <taxon>Bivalvia</taxon>
        <taxon>Autobranchia</taxon>
        <taxon>Pteriomorphia</taxon>
        <taxon>Arcoida</taxon>
        <taxon>Arcoidea</taxon>
        <taxon>Arcidae</taxon>
        <taxon>Tegillarca</taxon>
    </lineage>
</organism>
<reference evidence="3 4" key="1">
    <citation type="submission" date="2022-12" db="EMBL/GenBank/DDBJ databases">
        <title>Chromosome-level genome of Tegillarca granosa.</title>
        <authorList>
            <person name="Kim J."/>
        </authorList>
    </citation>
    <scope>NUCLEOTIDE SEQUENCE [LARGE SCALE GENOMIC DNA]</scope>
    <source>
        <strain evidence="3">Teg-2019</strain>
        <tissue evidence="3">Adductor muscle</tissue>
    </source>
</reference>
<dbReference type="PANTHER" id="PTHR13054:SF2">
    <property type="entry name" value="PROTEIN DGCR6"/>
    <property type="match status" value="1"/>
</dbReference>
<gene>
    <name evidence="3" type="ORF">KUTeg_007733</name>
</gene>
<evidence type="ECO:0000313" key="3">
    <source>
        <dbReference type="EMBL" id="KAJ8315583.1"/>
    </source>
</evidence>
<dbReference type="InterPro" id="IPR010849">
    <property type="entry name" value="Gonadal"/>
</dbReference>
<protein>
    <recommendedName>
        <fullName evidence="5">Protein DGCR6</fullName>
    </recommendedName>
</protein>
<comment type="similarity">
    <text evidence="1">Belongs to the gonadal family.</text>
</comment>
<evidence type="ECO:0008006" key="5">
    <source>
        <dbReference type="Google" id="ProtNLM"/>
    </source>
</evidence>
<keyword evidence="4" id="KW-1185">Reference proteome</keyword>
<dbReference type="Pfam" id="PF07324">
    <property type="entry name" value="DGCR6"/>
    <property type="match status" value="1"/>
</dbReference>
<name>A0ABQ9FIM5_TEGGR</name>
<dbReference type="EMBL" id="JARBDR010000337">
    <property type="protein sequence ID" value="KAJ8315583.1"/>
    <property type="molecule type" value="Genomic_DNA"/>
</dbReference>
<dbReference type="Proteomes" id="UP001217089">
    <property type="component" value="Unassembled WGS sequence"/>
</dbReference>
<evidence type="ECO:0000256" key="1">
    <source>
        <dbReference type="ARBA" id="ARBA00005939"/>
    </source>
</evidence>
<evidence type="ECO:0000313" key="4">
    <source>
        <dbReference type="Proteomes" id="UP001217089"/>
    </source>
</evidence>
<proteinExistence type="inferred from homology"/>
<comment type="caution">
    <text evidence="3">The sequence shown here is derived from an EMBL/GenBank/DDBJ whole genome shotgun (WGS) entry which is preliminary data.</text>
</comment>